<dbReference type="Pfam" id="PF07729">
    <property type="entry name" value="FCD"/>
    <property type="match status" value="1"/>
</dbReference>
<dbReference type="eggNOG" id="COG1802">
    <property type="taxonomic scope" value="Bacteria"/>
</dbReference>
<protein>
    <submittedName>
        <fullName evidence="5">Transcriptional regulator, GntR family</fullName>
    </submittedName>
</protein>
<dbReference type="PANTHER" id="PTHR43537">
    <property type="entry name" value="TRANSCRIPTIONAL REGULATOR, GNTR FAMILY"/>
    <property type="match status" value="1"/>
</dbReference>
<dbReference type="Proteomes" id="UP000002368">
    <property type="component" value="Chromosome"/>
</dbReference>
<gene>
    <name evidence="5" type="ordered locus">Btus_2898</name>
</gene>
<evidence type="ECO:0000256" key="3">
    <source>
        <dbReference type="ARBA" id="ARBA00023163"/>
    </source>
</evidence>
<dbReference type="SMART" id="SM00345">
    <property type="entry name" value="HTH_GNTR"/>
    <property type="match status" value="1"/>
</dbReference>
<dbReference type="InterPro" id="IPR000524">
    <property type="entry name" value="Tscrpt_reg_HTH_GntR"/>
</dbReference>
<evidence type="ECO:0000259" key="4">
    <source>
        <dbReference type="PROSITE" id="PS50949"/>
    </source>
</evidence>
<keyword evidence="2" id="KW-0238">DNA-binding</keyword>
<dbReference type="RefSeq" id="WP_013076816.1">
    <property type="nucleotide sequence ID" value="NC_014098.1"/>
</dbReference>
<dbReference type="Gene3D" id="1.20.120.530">
    <property type="entry name" value="GntR ligand-binding domain-like"/>
    <property type="match status" value="1"/>
</dbReference>
<dbReference type="Pfam" id="PF00392">
    <property type="entry name" value="GntR"/>
    <property type="match status" value="1"/>
</dbReference>
<evidence type="ECO:0000313" key="6">
    <source>
        <dbReference type="Proteomes" id="UP000002368"/>
    </source>
</evidence>
<dbReference type="EMBL" id="CP002017">
    <property type="protein sequence ID" value="ADG07535.1"/>
    <property type="molecule type" value="Genomic_DNA"/>
</dbReference>
<dbReference type="OrthoDB" id="114741at2"/>
<dbReference type="InterPro" id="IPR011711">
    <property type="entry name" value="GntR_C"/>
</dbReference>
<accession>D5WVJ2</accession>
<dbReference type="PANTHER" id="PTHR43537:SF24">
    <property type="entry name" value="GLUCONATE OPERON TRANSCRIPTIONAL REPRESSOR"/>
    <property type="match status" value="1"/>
</dbReference>
<dbReference type="SUPFAM" id="SSF46785">
    <property type="entry name" value="Winged helix' DNA-binding domain"/>
    <property type="match status" value="1"/>
</dbReference>
<dbReference type="STRING" id="562970.Btus_2898"/>
<dbReference type="InterPro" id="IPR036388">
    <property type="entry name" value="WH-like_DNA-bd_sf"/>
</dbReference>
<name>D5WVJ2_KYRT2</name>
<proteinExistence type="predicted"/>
<dbReference type="HOGENOM" id="CLU_017584_5_4_9"/>
<dbReference type="InterPro" id="IPR008920">
    <property type="entry name" value="TF_FadR/GntR_C"/>
</dbReference>
<dbReference type="PROSITE" id="PS50949">
    <property type="entry name" value="HTH_GNTR"/>
    <property type="match status" value="1"/>
</dbReference>
<evidence type="ECO:0000256" key="1">
    <source>
        <dbReference type="ARBA" id="ARBA00023015"/>
    </source>
</evidence>
<reference evidence="5 6" key="1">
    <citation type="journal article" date="2011" name="Stand. Genomic Sci.">
        <title>Complete genome sequence of the thermophilic, hydrogen-oxidizing Bacillus tusciae type strain (T2) and reclassification in the new genus, Kyrpidia gen. nov. as Kyrpidia tusciae comb. nov. and emendation of the family Alicyclobacillaceae da Costa and Rainey, 2010.</title>
        <authorList>
            <person name="Klenk H.P."/>
            <person name="Lapidus A."/>
            <person name="Chertkov O."/>
            <person name="Copeland A."/>
            <person name="Del Rio T.G."/>
            <person name="Nolan M."/>
            <person name="Lucas S."/>
            <person name="Chen F."/>
            <person name="Tice H."/>
            <person name="Cheng J.F."/>
            <person name="Han C."/>
            <person name="Bruce D."/>
            <person name="Goodwin L."/>
            <person name="Pitluck S."/>
            <person name="Pati A."/>
            <person name="Ivanova N."/>
            <person name="Mavromatis K."/>
            <person name="Daum C."/>
            <person name="Chen A."/>
            <person name="Palaniappan K."/>
            <person name="Chang Y.J."/>
            <person name="Land M."/>
            <person name="Hauser L."/>
            <person name="Jeffries C.D."/>
            <person name="Detter J.C."/>
            <person name="Rohde M."/>
            <person name="Abt B."/>
            <person name="Pukall R."/>
            <person name="Goker M."/>
            <person name="Bristow J."/>
            <person name="Markowitz V."/>
            <person name="Hugenholtz P."/>
            <person name="Eisen J.A."/>
        </authorList>
    </citation>
    <scope>NUCLEOTIDE SEQUENCE [LARGE SCALE GENOMIC DNA]</scope>
    <source>
        <strain evidence="5 6">DSM 2912</strain>
    </source>
</reference>
<evidence type="ECO:0000256" key="2">
    <source>
        <dbReference type="ARBA" id="ARBA00023125"/>
    </source>
</evidence>
<dbReference type="CDD" id="cd07377">
    <property type="entry name" value="WHTH_GntR"/>
    <property type="match status" value="1"/>
</dbReference>
<keyword evidence="6" id="KW-1185">Reference proteome</keyword>
<feature type="domain" description="HTH gntR-type" evidence="4">
    <location>
        <begin position="34"/>
        <end position="101"/>
    </location>
</feature>
<dbReference type="Gene3D" id="1.10.10.10">
    <property type="entry name" value="Winged helix-like DNA-binding domain superfamily/Winged helix DNA-binding domain"/>
    <property type="match status" value="1"/>
</dbReference>
<dbReference type="AlphaFoldDB" id="D5WVJ2"/>
<dbReference type="InterPro" id="IPR036390">
    <property type="entry name" value="WH_DNA-bd_sf"/>
</dbReference>
<dbReference type="SMART" id="SM00895">
    <property type="entry name" value="FCD"/>
    <property type="match status" value="1"/>
</dbReference>
<evidence type="ECO:0000313" key="5">
    <source>
        <dbReference type="EMBL" id="ADG07535.1"/>
    </source>
</evidence>
<dbReference type="GO" id="GO:0003700">
    <property type="term" value="F:DNA-binding transcription factor activity"/>
    <property type="evidence" value="ECO:0007669"/>
    <property type="project" value="InterPro"/>
</dbReference>
<dbReference type="KEGG" id="bts:Btus_2898"/>
<sequence length="241" mass="27850">MNEPKDVSGDTPDSQLLIFEKKTFKNNGPQNYYGRKRDQVYVHLKKLILSRHLKPGQPIDIQHLSRELDVSRTPIQEALSRLEQEGFIQVVPQVGVYVHTPTSQELFEKLLSRAVLEGLLAAWAARRISDEDVALLGDLLTTMEPNRVSAQHYAFVNREFHNIIYLASGLRYIQALVDLHWDLVDYAMSQDILFSPENMKKSYEEHKEIFDHLQNRRADAVRKAVEAHAFRVAALFREIDE</sequence>
<keyword evidence="1" id="KW-0805">Transcription regulation</keyword>
<dbReference type="GO" id="GO:0003677">
    <property type="term" value="F:DNA binding"/>
    <property type="evidence" value="ECO:0007669"/>
    <property type="project" value="UniProtKB-KW"/>
</dbReference>
<keyword evidence="3" id="KW-0804">Transcription</keyword>
<dbReference type="SUPFAM" id="SSF48008">
    <property type="entry name" value="GntR ligand-binding domain-like"/>
    <property type="match status" value="1"/>
</dbReference>
<organism evidence="5 6">
    <name type="scientific">Kyrpidia tusciae (strain DSM 2912 / NBRC 15312 / T2)</name>
    <name type="common">Bacillus tusciae</name>
    <dbReference type="NCBI Taxonomy" id="562970"/>
    <lineage>
        <taxon>Bacteria</taxon>
        <taxon>Bacillati</taxon>
        <taxon>Bacillota</taxon>
        <taxon>Bacilli</taxon>
        <taxon>Bacillales</taxon>
        <taxon>Alicyclobacillaceae</taxon>
        <taxon>Kyrpidia</taxon>
    </lineage>
</organism>